<proteinExistence type="inferred from homology"/>
<dbReference type="HAMAP" id="MF_01543">
    <property type="entry name" value="FTHFS"/>
    <property type="match status" value="1"/>
</dbReference>
<comment type="similarity">
    <text evidence="7 8">Belongs to the formate--tetrahydrofolate ligase family.</text>
</comment>
<dbReference type="GO" id="GO:0004329">
    <property type="term" value="F:formate-tetrahydrofolate ligase activity"/>
    <property type="evidence" value="ECO:0007669"/>
    <property type="project" value="UniProtKB-UniRule"/>
</dbReference>
<evidence type="ECO:0000256" key="8">
    <source>
        <dbReference type="HAMAP-Rule" id="MF_01543"/>
    </source>
</evidence>
<dbReference type="STRING" id="1413211.U473_13165"/>
<evidence type="ECO:0000256" key="2">
    <source>
        <dbReference type="ARBA" id="ARBA00022563"/>
    </source>
</evidence>
<dbReference type="Pfam" id="PF01268">
    <property type="entry name" value="FTHFS"/>
    <property type="match status" value="1"/>
</dbReference>
<dbReference type="GO" id="GO:0035999">
    <property type="term" value="P:tetrahydrofolate interconversion"/>
    <property type="evidence" value="ECO:0007669"/>
    <property type="project" value="UniProtKB-UniRule"/>
</dbReference>
<dbReference type="PROSITE" id="PS00721">
    <property type="entry name" value="FTHFS_1"/>
    <property type="match status" value="1"/>
</dbReference>
<dbReference type="UniPathway" id="UPA00193"/>
<evidence type="ECO:0000256" key="1">
    <source>
        <dbReference type="ARBA" id="ARBA00004777"/>
    </source>
</evidence>
<keyword evidence="4 8" id="KW-0547">Nucleotide-binding</keyword>
<protein>
    <recommendedName>
        <fullName evidence="8">Formate--tetrahydrofolate ligase</fullName>
        <ecNumber evidence="8">6.3.4.3</ecNumber>
    </recommendedName>
    <alternativeName>
        <fullName evidence="8">Formyltetrahydrofolate synthetase</fullName>
        <shortName evidence="8">FHS</shortName>
        <shortName evidence="8">FTHFS</shortName>
    </alternativeName>
</protein>
<comment type="pathway">
    <text evidence="1 8">One-carbon metabolism; tetrahydrofolate interconversion.</text>
</comment>
<evidence type="ECO:0000256" key="4">
    <source>
        <dbReference type="ARBA" id="ARBA00022741"/>
    </source>
</evidence>
<keyword evidence="2 8" id="KW-0554">One-carbon metabolism</keyword>
<dbReference type="PROSITE" id="PS00722">
    <property type="entry name" value="FTHFS_2"/>
    <property type="match status" value="1"/>
</dbReference>
<keyword evidence="5 8" id="KW-0067">ATP-binding</keyword>
<comment type="caution">
    <text evidence="9">The sequence shown here is derived from an EMBL/GenBank/DDBJ whole genome shotgun (WGS) entry which is preliminary data.</text>
</comment>
<evidence type="ECO:0000256" key="7">
    <source>
        <dbReference type="ARBA" id="ARBA00061363"/>
    </source>
</evidence>
<keyword evidence="10" id="KW-1185">Reference proteome</keyword>
<dbReference type="GO" id="GO:0005524">
    <property type="term" value="F:ATP binding"/>
    <property type="evidence" value="ECO:0007669"/>
    <property type="project" value="UniProtKB-UniRule"/>
</dbReference>
<dbReference type="CDD" id="cd00477">
    <property type="entry name" value="FTHFS"/>
    <property type="match status" value="1"/>
</dbReference>
<feature type="binding site" evidence="8">
    <location>
        <begin position="53"/>
        <end position="60"/>
    </location>
    <ligand>
        <name>ATP</name>
        <dbReference type="ChEBI" id="CHEBI:30616"/>
    </ligand>
</feature>
<dbReference type="InterPro" id="IPR020628">
    <property type="entry name" value="Formate_THF_ligase_CS"/>
</dbReference>
<dbReference type="SUPFAM" id="SSF52540">
    <property type="entry name" value="P-loop containing nucleoside triphosphate hydrolases"/>
    <property type="match status" value="1"/>
</dbReference>
<evidence type="ECO:0000256" key="5">
    <source>
        <dbReference type="ARBA" id="ARBA00022840"/>
    </source>
</evidence>
<dbReference type="FunFam" id="3.30.1510.10:FF:000001">
    <property type="entry name" value="Formate--tetrahydrofolate ligase"/>
    <property type="match status" value="1"/>
</dbReference>
<organism evidence="9 10">
    <name type="scientific">Tepidibacillus decaturensis</name>
    <dbReference type="NCBI Taxonomy" id="1413211"/>
    <lineage>
        <taxon>Bacteria</taxon>
        <taxon>Bacillati</taxon>
        <taxon>Bacillota</taxon>
        <taxon>Bacilli</taxon>
        <taxon>Bacillales</taxon>
        <taxon>Bacillaceae</taxon>
        <taxon>Tepidibacillus</taxon>
    </lineage>
</organism>
<dbReference type="Gene3D" id="3.30.1510.10">
    <property type="entry name" value="Domain 2, N(10)-formyltetrahydrofolate synthetase"/>
    <property type="match status" value="1"/>
</dbReference>
<dbReference type="Gene3D" id="3.10.410.10">
    <property type="entry name" value="Formyltetrahydrofolate synthetase, domain 3"/>
    <property type="match status" value="1"/>
</dbReference>
<keyword evidence="3 8" id="KW-0436">Ligase</keyword>
<dbReference type="AlphaFoldDB" id="A0A135L7Y0"/>
<dbReference type="RefSeq" id="WP_068727706.1">
    <property type="nucleotide sequence ID" value="NZ_LSKU01000001.1"/>
</dbReference>
<gene>
    <name evidence="8" type="primary">fhs</name>
    <name evidence="9" type="ORF">U473_13165</name>
</gene>
<evidence type="ECO:0000313" key="9">
    <source>
        <dbReference type="EMBL" id="KXG45105.1"/>
    </source>
</evidence>
<dbReference type="Proteomes" id="UP000070352">
    <property type="component" value="Unassembled WGS sequence"/>
</dbReference>
<dbReference type="EC" id="6.3.4.3" evidence="8"/>
<dbReference type="EMBL" id="LSKU01000001">
    <property type="protein sequence ID" value="KXG45105.1"/>
    <property type="molecule type" value="Genomic_DNA"/>
</dbReference>
<name>A0A135L7Y0_9BACI</name>
<reference evidence="9 10" key="1">
    <citation type="submission" date="2016-02" db="EMBL/GenBank/DDBJ databases">
        <title>Draft Genome for Tepidibacillus decaturensis nov. sp. Strain Z9, an Anaerobic, Moderately Thermophilic and Heterotrophic Bacterium from Deep Subsurface of the Illinois Basin, USA.</title>
        <authorList>
            <person name="Dong Y."/>
            <person name="Chang J.Y."/>
            <person name="Sanford R."/>
            <person name="Fouke B.W."/>
        </authorList>
    </citation>
    <scope>NUCLEOTIDE SEQUENCE [LARGE SCALE GENOMIC DNA]</scope>
    <source>
        <strain evidence="9 10">Z9</strain>
    </source>
</reference>
<evidence type="ECO:0000313" key="10">
    <source>
        <dbReference type="Proteomes" id="UP000070352"/>
    </source>
</evidence>
<evidence type="ECO:0000256" key="3">
    <source>
        <dbReference type="ARBA" id="ARBA00022598"/>
    </source>
</evidence>
<dbReference type="InterPro" id="IPR027417">
    <property type="entry name" value="P-loop_NTPase"/>
</dbReference>
<dbReference type="NCBIfam" id="NF010030">
    <property type="entry name" value="PRK13505.1"/>
    <property type="match status" value="1"/>
</dbReference>
<accession>A0A135L7Y0</accession>
<comment type="catalytic activity">
    <reaction evidence="6 8">
        <text>(6S)-5,6,7,8-tetrahydrofolate + formate + ATP = (6R)-10-formyltetrahydrofolate + ADP + phosphate</text>
        <dbReference type="Rhea" id="RHEA:20221"/>
        <dbReference type="ChEBI" id="CHEBI:15740"/>
        <dbReference type="ChEBI" id="CHEBI:30616"/>
        <dbReference type="ChEBI" id="CHEBI:43474"/>
        <dbReference type="ChEBI" id="CHEBI:57453"/>
        <dbReference type="ChEBI" id="CHEBI:195366"/>
        <dbReference type="ChEBI" id="CHEBI:456216"/>
        <dbReference type="EC" id="6.3.4.3"/>
    </reaction>
</comment>
<dbReference type="Gene3D" id="3.40.50.300">
    <property type="entry name" value="P-loop containing nucleotide triphosphate hydrolases"/>
    <property type="match status" value="1"/>
</dbReference>
<sequence length="544" mass="59105">MKPIFEIAKEIGILEDEIELYGKYKAKISLDLLNRLHNKKDGKLVLVTAISPTPAGEGKSTVTVGLGQAFNKIGKKAIIALREPSLGPSMGIKGGAAGGGYSQVVPMEDINLHFTGDIHAITTAHNALSAIIDNHIQQGNELQIDPRRIIWKRVLDLNDRALRQIVIGLGGPIQGMPRQDGFDITVASEVMAILCLSSGLKDLKERLSKIVVAYTFDKKPVTVADLGAQGAMALLLKDAIKPNLVQTLENTPAFVHGGPFANIAHGTNSILATKMALKLADYTITEAGFGADLGAEKFFHIASRYGEYKPSAVVIVVTVRALKMHGGVAKSDLKIENVEALKRGFENLQKHMETIQAFDLPYVVSINQFPTDTENELQELKKLVEGEGVLVAISEVWAKGGEGGIELAEKLIEVIEKNGKEHQELYHIEDPIEVKIESIAKKVYGADGIEFTSSARKQIEQFKENGWDKLPICMAKTQYSLSDDPSMLGRPTEFKITIRELKPSLGAGFIVALTGDIMTMPGLPKKPAALNMDIDENGKITGLF</sequence>
<dbReference type="FunFam" id="3.10.410.10:FF:000001">
    <property type="entry name" value="Putative formate--tetrahydrofolate ligase"/>
    <property type="match status" value="1"/>
</dbReference>
<dbReference type="InterPro" id="IPR000559">
    <property type="entry name" value="Formate_THF_ligase"/>
</dbReference>
<evidence type="ECO:0000256" key="6">
    <source>
        <dbReference type="ARBA" id="ARBA00049033"/>
    </source>
</evidence>